<protein>
    <recommendedName>
        <fullName evidence="1">Protein kinase domain-containing protein</fullName>
    </recommendedName>
</protein>
<dbReference type="GO" id="GO:0005524">
    <property type="term" value="F:ATP binding"/>
    <property type="evidence" value="ECO:0007669"/>
    <property type="project" value="InterPro"/>
</dbReference>
<evidence type="ECO:0000259" key="1">
    <source>
        <dbReference type="PROSITE" id="PS50011"/>
    </source>
</evidence>
<dbReference type="PROSITE" id="PS50011">
    <property type="entry name" value="PROTEIN_KINASE_DOM"/>
    <property type="match status" value="1"/>
</dbReference>
<name>A0A6A6VLS5_9PLEO</name>
<dbReference type="EMBL" id="MU006564">
    <property type="protein sequence ID" value="KAF2750171.1"/>
    <property type="molecule type" value="Genomic_DNA"/>
</dbReference>
<keyword evidence="3" id="KW-1185">Reference proteome</keyword>
<reference evidence="2" key="1">
    <citation type="journal article" date="2020" name="Stud. Mycol.">
        <title>101 Dothideomycetes genomes: a test case for predicting lifestyles and emergence of pathogens.</title>
        <authorList>
            <person name="Haridas S."/>
            <person name="Albert R."/>
            <person name="Binder M."/>
            <person name="Bloem J."/>
            <person name="Labutti K."/>
            <person name="Salamov A."/>
            <person name="Andreopoulos B."/>
            <person name="Baker S."/>
            <person name="Barry K."/>
            <person name="Bills G."/>
            <person name="Bluhm B."/>
            <person name="Cannon C."/>
            <person name="Castanera R."/>
            <person name="Culley D."/>
            <person name="Daum C."/>
            <person name="Ezra D."/>
            <person name="Gonzalez J."/>
            <person name="Henrissat B."/>
            <person name="Kuo A."/>
            <person name="Liang C."/>
            <person name="Lipzen A."/>
            <person name="Lutzoni F."/>
            <person name="Magnuson J."/>
            <person name="Mondo S."/>
            <person name="Nolan M."/>
            <person name="Ohm R."/>
            <person name="Pangilinan J."/>
            <person name="Park H.-J."/>
            <person name="Ramirez L."/>
            <person name="Alfaro M."/>
            <person name="Sun H."/>
            <person name="Tritt A."/>
            <person name="Yoshinaga Y."/>
            <person name="Zwiers L.-H."/>
            <person name="Turgeon B."/>
            <person name="Goodwin S."/>
            <person name="Spatafora J."/>
            <person name="Crous P."/>
            <person name="Grigoriev I."/>
        </authorList>
    </citation>
    <scope>NUCLEOTIDE SEQUENCE</scope>
    <source>
        <strain evidence="2">CBS 119925</strain>
    </source>
</reference>
<dbReference type="OrthoDB" id="4062651at2759"/>
<sequence length="287" mass="32250">MSLQLHSFPELVRSHLDLSYLAEVRDPDGTPIRTIYGYIGPEQHVWFGQTPDVVRYALTMEHIKSGLKRISDEKVYPPVTDGIQTLHVDEHSREGLFIKGPHMSGLDNEYGAALIPEMLLHEARIYEFLEAHPHAKIAKYHGCTVRRGYITGIALERYPLPLQHAFYGDQDHIVALLDVDHIMSEIRSAVGHLHGLGYAHNDINPTNLALDKDNEVVVLDLGSCRKIGETMVSAGTNGWSIDFDEEGWDVSSAKHDERGISRVEAWLREKVEERRRAMAQDGDGVSG</sequence>
<dbReference type="Pfam" id="PF00069">
    <property type="entry name" value="Pkinase"/>
    <property type="match status" value="1"/>
</dbReference>
<dbReference type="InterPro" id="IPR011009">
    <property type="entry name" value="Kinase-like_dom_sf"/>
</dbReference>
<dbReference type="Proteomes" id="UP000799440">
    <property type="component" value="Unassembled WGS sequence"/>
</dbReference>
<dbReference type="AlphaFoldDB" id="A0A6A6VLS5"/>
<organism evidence="2 3">
    <name type="scientific">Sporormia fimetaria CBS 119925</name>
    <dbReference type="NCBI Taxonomy" id="1340428"/>
    <lineage>
        <taxon>Eukaryota</taxon>
        <taxon>Fungi</taxon>
        <taxon>Dikarya</taxon>
        <taxon>Ascomycota</taxon>
        <taxon>Pezizomycotina</taxon>
        <taxon>Dothideomycetes</taxon>
        <taxon>Pleosporomycetidae</taxon>
        <taxon>Pleosporales</taxon>
        <taxon>Sporormiaceae</taxon>
        <taxon>Sporormia</taxon>
    </lineage>
</organism>
<evidence type="ECO:0000313" key="3">
    <source>
        <dbReference type="Proteomes" id="UP000799440"/>
    </source>
</evidence>
<evidence type="ECO:0000313" key="2">
    <source>
        <dbReference type="EMBL" id="KAF2750171.1"/>
    </source>
</evidence>
<dbReference type="GO" id="GO:0004672">
    <property type="term" value="F:protein kinase activity"/>
    <property type="evidence" value="ECO:0007669"/>
    <property type="project" value="InterPro"/>
</dbReference>
<gene>
    <name evidence="2" type="ORF">M011DRAFT_397249</name>
</gene>
<proteinExistence type="predicted"/>
<feature type="domain" description="Protein kinase" evidence="1">
    <location>
        <begin position="39"/>
        <end position="287"/>
    </location>
</feature>
<dbReference type="SUPFAM" id="SSF56112">
    <property type="entry name" value="Protein kinase-like (PK-like)"/>
    <property type="match status" value="1"/>
</dbReference>
<dbReference type="Gene3D" id="1.10.510.10">
    <property type="entry name" value="Transferase(Phosphotransferase) domain 1"/>
    <property type="match status" value="1"/>
</dbReference>
<dbReference type="InterPro" id="IPR000719">
    <property type="entry name" value="Prot_kinase_dom"/>
</dbReference>
<accession>A0A6A6VLS5</accession>